<evidence type="ECO:0000256" key="4">
    <source>
        <dbReference type="ARBA" id="ARBA00022723"/>
    </source>
</evidence>
<dbReference type="EMBL" id="GHBY01000041">
    <property type="protein sequence ID" value="MUP40218.1"/>
    <property type="molecule type" value="Transcribed_RNA"/>
</dbReference>
<dbReference type="GO" id="GO:0016485">
    <property type="term" value="P:protein processing"/>
    <property type="evidence" value="ECO:0007669"/>
    <property type="project" value="TreeGrafter"/>
</dbReference>
<evidence type="ECO:0000259" key="9">
    <source>
        <dbReference type="Pfam" id="PF05649"/>
    </source>
</evidence>
<dbReference type="Pfam" id="PF01431">
    <property type="entry name" value="Peptidase_M13"/>
    <property type="match status" value="1"/>
</dbReference>
<dbReference type="InterPro" id="IPR024079">
    <property type="entry name" value="MetalloPept_cat_dom_sf"/>
</dbReference>
<keyword evidence="3" id="KW-0645">Protease</keyword>
<evidence type="ECO:0000259" key="8">
    <source>
        <dbReference type="Pfam" id="PF01431"/>
    </source>
</evidence>
<dbReference type="InterPro" id="IPR018497">
    <property type="entry name" value="Peptidase_M13_C"/>
</dbReference>
<organism evidence="10">
    <name type="scientific">Hemiscolopendra marginata</name>
    <dbReference type="NCBI Taxonomy" id="943146"/>
    <lineage>
        <taxon>Eukaryota</taxon>
        <taxon>Metazoa</taxon>
        <taxon>Ecdysozoa</taxon>
        <taxon>Arthropoda</taxon>
        <taxon>Myriapoda</taxon>
        <taxon>Chilopoda</taxon>
        <taxon>Pleurostigmophora</taxon>
        <taxon>Scolopendromorpha</taxon>
        <taxon>Scolopendridae</taxon>
        <taxon>Hemiscolopendra</taxon>
    </lineage>
</organism>
<dbReference type="SUPFAM" id="SSF55486">
    <property type="entry name" value="Metalloproteases ('zincins'), catalytic domain"/>
    <property type="match status" value="1"/>
</dbReference>
<evidence type="ECO:0000256" key="3">
    <source>
        <dbReference type="ARBA" id="ARBA00022670"/>
    </source>
</evidence>
<evidence type="ECO:0000256" key="5">
    <source>
        <dbReference type="ARBA" id="ARBA00022801"/>
    </source>
</evidence>
<keyword evidence="7" id="KW-0482">Metalloprotease</keyword>
<evidence type="ECO:0000256" key="2">
    <source>
        <dbReference type="ARBA" id="ARBA00007357"/>
    </source>
</evidence>
<proteinExistence type="inferred from homology"/>
<dbReference type="GO" id="GO:0005886">
    <property type="term" value="C:plasma membrane"/>
    <property type="evidence" value="ECO:0007669"/>
    <property type="project" value="TreeGrafter"/>
</dbReference>
<keyword evidence="4" id="KW-0479">Metal-binding</keyword>
<dbReference type="Gene3D" id="1.10.1380.10">
    <property type="entry name" value="Neutral endopeptidase , domain2"/>
    <property type="match status" value="1"/>
</dbReference>
<reference evidence="10" key="1">
    <citation type="submission" date="2018-11" db="EMBL/GenBank/DDBJ databases">
        <title>Venom-gland transcriptomics and venom proteomics of the Florida green centipede (Hemiscolopendra marginata) reveal sex-based variation in a centipede venom.</title>
        <authorList>
            <person name="Nystrom G.S."/>
            <person name="Ward M.J."/>
            <person name="Ellsworth S.A."/>
            <person name="Rokyta D.R."/>
        </authorList>
    </citation>
    <scope>NUCLEOTIDE SEQUENCE</scope>
    <source>
        <tissue evidence="10">Venom gland</tissue>
    </source>
</reference>
<keyword evidence="5" id="KW-0378">Hydrolase</keyword>
<name>A0A646QC39_9MYRI</name>
<dbReference type="AlphaFoldDB" id="A0A646QC39"/>
<dbReference type="GO" id="GO:0004222">
    <property type="term" value="F:metalloendopeptidase activity"/>
    <property type="evidence" value="ECO:0007669"/>
    <property type="project" value="InterPro"/>
</dbReference>
<dbReference type="CDD" id="cd08662">
    <property type="entry name" value="M13"/>
    <property type="match status" value="1"/>
</dbReference>
<sequence length="734" mass="84803">MSLLADILHSSQRFIGNLLAYICLFVLLKSDLTEERWISDEMIQMVPPPTLAGTCSSCLTPGCVRAANRLLDNIDFSVNPCEDFYQYACGGFIENHEIPDDKSFVTTLGLHEEYVKMKLKKLIPGPKWASEPKAFWKIREFYFACMNFTRIEERGAKPLVDLLERLGGWPAVKGDKWDESSFEWINALYQLKNEGFGGNLFIFDLYIPIDVKNTSRLVIELDEPTFGIKNRAYLLEGLNNTLVRAYLALMVDVAKALGANSETVEEEMNQVLQMEITLANWTLPIEERLNHTKLYNLMTVANLSTLTPQFKWQEFLNTFLPQEITENEPIVVKVPSYFKKAFEYFINTPKRVMANYLTWRAAKTTLNLLGKQFRDILVKYDMESTGQSQETKHWVRCVDTTTYFMPLAVGAIYARKHFEQEHLPEVAEMVKEIRKQFHSTLITSDWMDNSTQEKALLKLKAMKEYIGFPSEFLDDKKIDDFYSQLEVRADEHFENVMRARKFRKNYYLSLLRKPVNETEWVEFGNEAIDANAYYYLPSNSMHFNMGILRGVYFDHDRPKYMNYGSIGLVIGHEITHGFDHEGRQYDSEGNSVNWWEEETENEFLQKAQCFIDQYSNFTDPESKVQGNGILTQGENIADNGGVNNAYQAYNNWVKKNGPEFRLPGLNFTQKQLFWLSAATGLCGNERSKYLEENKDISPSRFRVTGMVINSLDFGKDFSCPVGSPMNPVEKCVLW</sequence>
<feature type="domain" description="Peptidase M13 N-terminal" evidence="9">
    <location>
        <begin position="80"/>
        <end position="469"/>
    </location>
</feature>
<evidence type="ECO:0000313" key="10">
    <source>
        <dbReference type="EMBL" id="MUP40218.1"/>
    </source>
</evidence>
<dbReference type="PRINTS" id="PR00786">
    <property type="entry name" value="NEPRILYSIN"/>
</dbReference>
<protein>
    <submittedName>
        <fullName evidence="10">Neprilysin</fullName>
    </submittedName>
</protein>
<evidence type="ECO:0000256" key="7">
    <source>
        <dbReference type="ARBA" id="ARBA00023049"/>
    </source>
</evidence>
<dbReference type="InterPro" id="IPR008753">
    <property type="entry name" value="Peptidase_M13_N"/>
</dbReference>
<comment type="cofactor">
    <cofactor evidence="1">
        <name>Zn(2+)</name>
        <dbReference type="ChEBI" id="CHEBI:29105"/>
    </cofactor>
</comment>
<evidence type="ECO:0000256" key="6">
    <source>
        <dbReference type="ARBA" id="ARBA00022833"/>
    </source>
</evidence>
<dbReference type="GO" id="GO:0046872">
    <property type="term" value="F:metal ion binding"/>
    <property type="evidence" value="ECO:0007669"/>
    <property type="project" value="UniProtKB-KW"/>
</dbReference>
<evidence type="ECO:0000256" key="1">
    <source>
        <dbReference type="ARBA" id="ARBA00001947"/>
    </source>
</evidence>
<dbReference type="Pfam" id="PF05649">
    <property type="entry name" value="Peptidase_M13_N"/>
    <property type="match status" value="1"/>
</dbReference>
<dbReference type="InterPro" id="IPR042089">
    <property type="entry name" value="Peptidase_M13_dom_2"/>
</dbReference>
<accession>A0A646QC39</accession>
<dbReference type="PANTHER" id="PTHR11733:SF224">
    <property type="entry name" value="NEPRILYSIN-2"/>
    <property type="match status" value="1"/>
</dbReference>
<dbReference type="InterPro" id="IPR000718">
    <property type="entry name" value="Peptidase_M13"/>
</dbReference>
<dbReference type="PROSITE" id="PS51885">
    <property type="entry name" value="NEPRILYSIN"/>
    <property type="match status" value="1"/>
</dbReference>
<keyword evidence="6" id="KW-0862">Zinc</keyword>
<feature type="domain" description="Peptidase M13 C-terminal" evidence="8">
    <location>
        <begin position="531"/>
        <end position="731"/>
    </location>
</feature>
<comment type="similarity">
    <text evidence="2">Belongs to the peptidase M13 family.</text>
</comment>
<dbReference type="PANTHER" id="PTHR11733">
    <property type="entry name" value="ZINC METALLOPROTEASE FAMILY M13 NEPRILYSIN-RELATED"/>
    <property type="match status" value="1"/>
</dbReference>
<dbReference type="Gene3D" id="3.40.390.10">
    <property type="entry name" value="Collagenase (Catalytic Domain)"/>
    <property type="match status" value="1"/>
</dbReference>